<feature type="domain" description="PLD phosphodiesterase" evidence="1">
    <location>
        <begin position="219"/>
        <end position="246"/>
    </location>
</feature>
<sequence length="642" mass="70998">MISDSVFELCTNGVSVSSEWAKDPTREIEKVAAEIYGKHPVSINPDLEYHTATDEELKRAAQCGKWGNTQPSELFLRLYHDVLTTLGQDPLINVTSPSLTGASGVMPLTIISALQDIIRHMANLIARAESEVFLATNYWLCSDSSTMITNALRELSRRSVKRGKRVVVKIMYDRGNVKQAFHNHQSVGDKELDSDPVKIPHGDELPNVDIEAVNYHKPMLGTFHAKFMVVDRKIAVIGSNNIQDNANFEMLTHLEGPIVDSFYDMALLCWSNAMNPPLPMHSTPAASTTASSFDLPTHGAMFDAPNAFLKNPESASHPGDELVRQEHEQRGVVAERKPLLTEVAEHYDVDIAAEVQRMTSALSRNPDETVVQSISRHLNTKKHIGFQGDAAEPEPGKEYTPYIPHPSHEMFPMAMVNRKPWGPPNHKCVNTPQNAAFISALRNARKSVFIQTPNLNAKRLIPEIIAAVKRGVLVTAAVCLGYNDSGELLPGQNGTNEMIAHALYQALTEEEKKNLDIYNYVAKDMTRPIHDSKKLRSCHIKIMIVDDHIGILGSGNQDTQSWYQSQECNVMFDNATVCAAWIDGLHRNQNTFLFGAVDKADGCWKDANGNMAEGAIGIDPGRFSWAKGMLGAIARVRGTGDF</sequence>
<feature type="domain" description="PLD phosphodiesterase" evidence="1">
    <location>
        <begin position="534"/>
        <end position="561"/>
    </location>
</feature>
<comment type="caution">
    <text evidence="2">The sequence shown here is derived from an EMBL/GenBank/DDBJ whole genome shotgun (WGS) entry which is preliminary data.</text>
</comment>
<proteinExistence type="predicted"/>
<evidence type="ECO:0000313" key="2">
    <source>
        <dbReference type="EMBL" id="KAJ3183935.1"/>
    </source>
</evidence>
<evidence type="ECO:0000313" key="3">
    <source>
        <dbReference type="Proteomes" id="UP001212152"/>
    </source>
</evidence>
<dbReference type="InterPro" id="IPR025202">
    <property type="entry name" value="PLD-like_dom"/>
</dbReference>
<dbReference type="CDD" id="cd00138">
    <property type="entry name" value="PLDc_SF"/>
    <property type="match status" value="2"/>
</dbReference>
<name>A0AAD5TSH7_9FUNG</name>
<dbReference type="InterPro" id="IPR001736">
    <property type="entry name" value="PLipase_D/transphosphatidylase"/>
</dbReference>
<dbReference type="SUPFAM" id="SSF56024">
    <property type="entry name" value="Phospholipase D/nuclease"/>
    <property type="match status" value="2"/>
</dbReference>
<gene>
    <name evidence="2" type="ORF">HDU87_006053</name>
</gene>
<organism evidence="2 3">
    <name type="scientific">Geranomyces variabilis</name>
    <dbReference type="NCBI Taxonomy" id="109894"/>
    <lineage>
        <taxon>Eukaryota</taxon>
        <taxon>Fungi</taxon>
        <taxon>Fungi incertae sedis</taxon>
        <taxon>Chytridiomycota</taxon>
        <taxon>Chytridiomycota incertae sedis</taxon>
        <taxon>Chytridiomycetes</taxon>
        <taxon>Spizellomycetales</taxon>
        <taxon>Powellomycetaceae</taxon>
        <taxon>Geranomyces</taxon>
    </lineage>
</organism>
<dbReference type="GO" id="GO:0032049">
    <property type="term" value="P:cardiolipin biosynthetic process"/>
    <property type="evidence" value="ECO:0007669"/>
    <property type="project" value="UniProtKB-ARBA"/>
</dbReference>
<accession>A0AAD5TSH7</accession>
<dbReference type="Gene3D" id="3.30.870.10">
    <property type="entry name" value="Endonuclease Chain A"/>
    <property type="match status" value="2"/>
</dbReference>
<protein>
    <recommendedName>
        <fullName evidence="1">PLD phosphodiesterase domain-containing protein</fullName>
    </recommendedName>
</protein>
<dbReference type="EMBL" id="JADGJQ010000005">
    <property type="protein sequence ID" value="KAJ3183935.1"/>
    <property type="molecule type" value="Genomic_DNA"/>
</dbReference>
<evidence type="ECO:0000259" key="1">
    <source>
        <dbReference type="PROSITE" id="PS50035"/>
    </source>
</evidence>
<dbReference type="Pfam" id="PF13091">
    <property type="entry name" value="PLDc_2"/>
    <property type="match status" value="2"/>
</dbReference>
<reference evidence="2" key="1">
    <citation type="submission" date="2020-05" db="EMBL/GenBank/DDBJ databases">
        <title>Phylogenomic resolution of chytrid fungi.</title>
        <authorList>
            <person name="Stajich J.E."/>
            <person name="Amses K."/>
            <person name="Simmons R."/>
            <person name="Seto K."/>
            <person name="Myers J."/>
            <person name="Bonds A."/>
            <person name="Quandt C.A."/>
            <person name="Barry K."/>
            <person name="Liu P."/>
            <person name="Grigoriev I."/>
            <person name="Longcore J.E."/>
            <person name="James T.Y."/>
        </authorList>
    </citation>
    <scope>NUCLEOTIDE SEQUENCE</scope>
    <source>
        <strain evidence="2">JEL0379</strain>
    </source>
</reference>
<dbReference type="PANTHER" id="PTHR21248:SF22">
    <property type="entry name" value="PHOSPHOLIPASE D"/>
    <property type="match status" value="1"/>
</dbReference>
<dbReference type="SMART" id="SM00155">
    <property type="entry name" value="PLDc"/>
    <property type="match status" value="2"/>
</dbReference>
<dbReference type="PROSITE" id="PS50035">
    <property type="entry name" value="PLD"/>
    <property type="match status" value="2"/>
</dbReference>
<dbReference type="AlphaFoldDB" id="A0AAD5TSH7"/>
<dbReference type="PANTHER" id="PTHR21248">
    <property type="entry name" value="CARDIOLIPIN SYNTHASE"/>
    <property type="match status" value="1"/>
</dbReference>
<dbReference type="GO" id="GO:0030572">
    <property type="term" value="F:phosphatidyltransferase activity"/>
    <property type="evidence" value="ECO:0007669"/>
    <property type="project" value="UniProtKB-ARBA"/>
</dbReference>
<dbReference type="Proteomes" id="UP001212152">
    <property type="component" value="Unassembled WGS sequence"/>
</dbReference>
<keyword evidence="3" id="KW-1185">Reference proteome</keyword>